<reference evidence="6" key="1">
    <citation type="submission" date="2025-08" db="UniProtKB">
        <authorList>
            <consortium name="RefSeq"/>
        </authorList>
    </citation>
    <scope>IDENTIFICATION</scope>
    <source>
        <tissue evidence="6">Leaves</tissue>
    </source>
</reference>
<dbReference type="PANTHER" id="PTHR33227:SF21">
    <property type="entry name" value="F12F1.21 PROTEIN"/>
    <property type="match status" value="1"/>
</dbReference>
<protein>
    <submittedName>
        <fullName evidence="6">Stigma-specific STIG1-like protein 1</fullName>
    </submittedName>
</protein>
<accession>A0A2I4DE24</accession>
<dbReference type="GeneID" id="108979225"/>
<keyword evidence="2 4" id="KW-0732">Signal</keyword>
<dbReference type="InterPro" id="IPR006969">
    <property type="entry name" value="Stig-like"/>
</dbReference>
<dbReference type="STRING" id="51240.A0A2I4DE24"/>
<organism evidence="5 6">
    <name type="scientific">Juglans regia</name>
    <name type="common">English walnut</name>
    <dbReference type="NCBI Taxonomy" id="51240"/>
    <lineage>
        <taxon>Eukaryota</taxon>
        <taxon>Viridiplantae</taxon>
        <taxon>Streptophyta</taxon>
        <taxon>Embryophyta</taxon>
        <taxon>Tracheophyta</taxon>
        <taxon>Spermatophyta</taxon>
        <taxon>Magnoliopsida</taxon>
        <taxon>eudicotyledons</taxon>
        <taxon>Gunneridae</taxon>
        <taxon>Pentapetalae</taxon>
        <taxon>rosids</taxon>
        <taxon>fabids</taxon>
        <taxon>Fagales</taxon>
        <taxon>Juglandaceae</taxon>
        <taxon>Juglans</taxon>
    </lineage>
</organism>
<dbReference type="PANTHER" id="PTHR33227">
    <property type="entry name" value="STIGMA-SPECIFIC STIG1-LIKE PROTEIN 3"/>
    <property type="match status" value="1"/>
</dbReference>
<sequence length="159" mass="17381">MKSLKTCLVLAILMALAAISLSAIQSRDELSLEEDNETTYNDETSDDLSPAETGQEPTSLRGSIRFLSQIKPRVPMTCDKYPRVCHVKGSTGPDCCKKKCVNVMTDRLNCGKCGKKCKYSELCCKGQCVNPRSNKKHCGSCGNKCKKGSLCVYGMCSYA</sequence>
<evidence type="ECO:0000256" key="4">
    <source>
        <dbReference type="SAM" id="SignalP"/>
    </source>
</evidence>
<proteinExistence type="inferred from homology"/>
<dbReference type="OrthoDB" id="5421723at2759"/>
<evidence type="ECO:0000313" key="5">
    <source>
        <dbReference type="Proteomes" id="UP000235220"/>
    </source>
</evidence>
<dbReference type="Pfam" id="PF04885">
    <property type="entry name" value="Stig1"/>
    <property type="match status" value="1"/>
</dbReference>
<comment type="similarity">
    <text evidence="1">Belongs to the STIG1 family.</text>
</comment>
<dbReference type="RefSeq" id="XP_018805399.1">
    <property type="nucleotide sequence ID" value="XM_018949854.2"/>
</dbReference>
<keyword evidence="5" id="KW-1185">Reference proteome</keyword>
<feature type="signal peptide" evidence="4">
    <location>
        <begin position="1"/>
        <end position="22"/>
    </location>
</feature>
<feature type="chain" id="PRO_5043859387" evidence="4">
    <location>
        <begin position="23"/>
        <end position="159"/>
    </location>
</feature>
<dbReference type="AlphaFoldDB" id="A0A2I4DE24"/>
<evidence type="ECO:0000256" key="2">
    <source>
        <dbReference type="ARBA" id="ARBA00022729"/>
    </source>
</evidence>
<dbReference type="Gramene" id="Jr03_11580_p1">
    <property type="protein sequence ID" value="cds.Jr03_11580_p1"/>
    <property type="gene ID" value="Jr03_11580"/>
</dbReference>
<evidence type="ECO:0000256" key="1">
    <source>
        <dbReference type="ARBA" id="ARBA00006010"/>
    </source>
</evidence>
<name>A0A2I4DE24_JUGRE</name>
<dbReference type="Proteomes" id="UP000235220">
    <property type="component" value="Chromosome 3"/>
</dbReference>
<evidence type="ECO:0000256" key="3">
    <source>
        <dbReference type="SAM" id="MobiDB-lite"/>
    </source>
</evidence>
<evidence type="ECO:0000313" key="6">
    <source>
        <dbReference type="RefSeq" id="XP_018805399.1"/>
    </source>
</evidence>
<gene>
    <name evidence="6" type="primary">LOC108979225</name>
</gene>
<dbReference type="KEGG" id="jre:108979225"/>
<feature type="region of interest" description="Disordered" evidence="3">
    <location>
        <begin position="32"/>
        <end position="59"/>
    </location>
</feature>